<feature type="chain" id="PRO_5010949452" evidence="2">
    <location>
        <begin position="25"/>
        <end position="497"/>
    </location>
</feature>
<keyword evidence="2" id="KW-0732">Signal</keyword>
<feature type="region of interest" description="Disordered" evidence="1">
    <location>
        <begin position="288"/>
        <end position="344"/>
    </location>
</feature>
<dbReference type="Proteomes" id="UP000779233">
    <property type="component" value="Unassembled WGS sequence"/>
</dbReference>
<evidence type="ECO:0000256" key="1">
    <source>
        <dbReference type="SAM" id="MobiDB-lite"/>
    </source>
</evidence>
<dbReference type="VEuPathDB" id="PlasmoDB:PVW1_070016600"/>
<proteinExistence type="predicted"/>
<sequence length="497" mass="55764">MHMKGNGKIAFCALLLFTVFNIQARKSNRLSEGTTLRGATNNWRGRSITPNHPFTCNCKLKTPKGSFKFINFWESRKPNYMNHAGHPSTRQLPVRPPRDMWKEDSRKSGFTSLQKRSGGTLIFPMRGAIRCSFLFNKCDGFCGNYARRVSRAQKNYTSEGGNFVALEKVELLSPDLVRYKYAPPWGEASTGRGDTAKGQIGWGDIRRRDFSLPALPRGGAAVVSSPEVDPTSTIASISDAPPTRGNFYTPCVVGKRGTDDAGGPPRSAAYGSALRTTECGSWVGSPPEVCSRGGAQSAAQSASPSATPSTAPSTAQDAAQSTAQPSEGRTKKKRVLSEEAKRSMREKLRAIMRSKWREPEFRKKMMKSFKKRGLEHNKKISEAVKNKWQNDVNYKKKTLDGQRRYFIRRYKNKKIAAISDKTREKISKAMKQYWVNKNKFAKTQVNNLQHIQKRKKKHKKVWEDIYSLILNQKVGDFGGYQSSLHHNLSINLQAALN</sequence>
<dbReference type="VEuPathDB" id="PlasmoDB:PVP01_0710100"/>
<name>A0A1G4HAG4_PLAVI</name>
<feature type="region of interest" description="Disordered" evidence="1">
    <location>
        <begin position="221"/>
        <end position="241"/>
    </location>
</feature>
<dbReference type="EMBL" id="CAJZCX010000011">
    <property type="protein sequence ID" value="CAG9480423.1"/>
    <property type="molecule type" value="Genomic_DNA"/>
</dbReference>
<dbReference type="VEuPathDB" id="PlasmoDB:PVX_099020"/>
<evidence type="ECO:0000313" key="5">
    <source>
        <dbReference type="EMBL" id="SCO71871.1"/>
    </source>
</evidence>
<protein>
    <submittedName>
        <fullName evidence="3">(malaria parasite P. vivax) hypothetical protein</fullName>
    </submittedName>
</protein>
<evidence type="ECO:0000256" key="2">
    <source>
        <dbReference type="SAM" id="SignalP"/>
    </source>
</evidence>
<dbReference type="EMBL" id="LT615262">
    <property type="protein sequence ID" value="SCO71871.1"/>
    <property type="molecule type" value="Genomic_DNA"/>
</dbReference>
<dbReference type="VEuPathDB" id="PlasmoDB:PVPAM_070017000"/>
<evidence type="ECO:0000313" key="7">
    <source>
        <dbReference type="Proteomes" id="UP000305196"/>
    </source>
</evidence>
<organism evidence="5 7">
    <name type="scientific">Plasmodium vivax</name>
    <name type="common">malaria parasite P. vivax</name>
    <dbReference type="NCBI Taxonomy" id="5855"/>
    <lineage>
        <taxon>Eukaryota</taxon>
        <taxon>Sar</taxon>
        <taxon>Alveolata</taxon>
        <taxon>Apicomplexa</taxon>
        <taxon>Aconoidasida</taxon>
        <taxon>Haemosporida</taxon>
        <taxon>Plasmodiidae</taxon>
        <taxon>Plasmodium</taxon>
        <taxon>Plasmodium (Plasmodium)</taxon>
    </lineage>
</organism>
<feature type="signal peptide" evidence="2">
    <location>
        <begin position="1"/>
        <end position="24"/>
    </location>
</feature>
<accession>A0A1G4HAG4</accession>
<feature type="compositionally biased region" description="Low complexity" evidence="1">
    <location>
        <begin position="295"/>
        <end position="326"/>
    </location>
</feature>
<dbReference type="eggNOG" id="ENOG502T590">
    <property type="taxonomic scope" value="Eukaryota"/>
</dbReference>
<gene>
    <name evidence="5" type="ORF">PVC01_070014900</name>
    <name evidence="4" type="ORF">PVT01_070015100</name>
    <name evidence="3" type="ORF">PVW1_070016600</name>
</gene>
<dbReference type="Proteomes" id="UP000196402">
    <property type="component" value="Chromosome 7"/>
</dbReference>
<evidence type="ECO:0000313" key="3">
    <source>
        <dbReference type="EMBL" id="CAG9480423.1"/>
    </source>
</evidence>
<dbReference type="AlphaFoldDB" id="A0A1G4HAG4"/>
<dbReference type="Proteomes" id="UP000305196">
    <property type="component" value="Chromosome 7"/>
</dbReference>
<evidence type="ECO:0000313" key="6">
    <source>
        <dbReference type="Proteomes" id="UP000196402"/>
    </source>
</evidence>
<reference evidence="6 7" key="1">
    <citation type="submission" date="2016-07" db="EMBL/GenBank/DDBJ databases">
        <authorList>
            <consortium name="Pathogen Informatics"/>
        </authorList>
    </citation>
    <scope>NUCLEOTIDE SEQUENCE [LARGE SCALE GENOMIC DNA]</scope>
    <source>
        <strain evidence="3">PvW1</strain>
    </source>
</reference>
<dbReference type="EMBL" id="LT615245">
    <property type="protein sequence ID" value="SCO66437.1"/>
    <property type="molecule type" value="Genomic_DNA"/>
</dbReference>
<evidence type="ECO:0000313" key="4">
    <source>
        <dbReference type="EMBL" id="SCO66437.1"/>
    </source>
</evidence>
<feature type="compositionally biased region" description="Basic and acidic residues" evidence="1">
    <location>
        <begin position="335"/>
        <end position="344"/>
    </location>
</feature>